<dbReference type="EMBL" id="LMCB01000027">
    <property type="protein sequence ID" value="KZL17878.1"/>
    <property type="molecule type" value="Genomic_DNA"/>
</dbReference>
<dbReference type="SUPFAM" id="SSF48403">
    <property type="entry name" value="Ankyrin repeat"/>
    <property type="match status" value="1"/>
</dbReference>
<dbReference type="PROSITE" id="PS50088">
    <property type="entry name" value="ANK_REPEAT"/>
    <property type="match status" value="1"/>
</dbReference>
<dbReference type="PANTHER" id="PTHR24161">
    <property type="entry name" value="ANK_REP_REGION DOMAIN-CONTAINING PROTEIN-RELATED"/>
    <property type="match status" value="1"/>
</dbReference>
<comment type="caution">
    <text evidence="3">The sequence shown here is derived from an EMBL/GenBank/DDBJ whole genome shotgun (WGS) entry which is preliminary data.</text>
</comment>
<evidence type="ECO:0000256" key="1">
    <source>
        <dbReference type="ARBA" id="ARBA00022737"/>
    </source>
</evidence>
<evidence type="ECO:0000313" key="3">
    <source>
        <dbReference type="EMBL" id="KZL17878.1"/>
    </source>
</evidence>
<dbReference type="SMART" id="SM00248">
    <property type="entry name" value="ANK"/>
    <property type="match status" value="3"/>
</dbReference>
<dbReference type="InterPro" id="IPR036770">
    <property type="entry name" value="Ankyrin_rpt-contain_sf"/>
</dbReference>
<keyword evidence="1" id="KW-0677">Repeat</keyword>
<keyword evidence="4" id="KW-1185">Reference proteome</keyword>
<dbReference type="Gene3D" id="1.25.40.20">
    <property type="entry name" value="Ankyrin repeat-containing domain"/>
    <property type="match status" value="1"/>
</dbReference>
<name>A0A165XN69_9HYPH</name>
<evidence type="ECO:0000256" key="2">
    <source>
        <dbReference type="PROSITE-ProRule" id="PRU00023"/>
    </source>
</evidence>
<dbReference type="Pfam" id="PF12796">
    <property type="entry name" value="Ank_2"/>
    <property type="match status" value="1"/>
</dbReference>
<reference evidence="3 4" key="1">
    <citation type="journal article" date="2016" name="Front. Microbiol.">
        <title>Comparative Genomic Analysis Reveals a Diverse Repertoire of Genes Involved in Prokaryote-Eukaryote Interactions within the Pseudovibrio Genus.</title>
        <authorList>
            <person name="Romano S."/>
            <person name="Fernandez-Guerra A."/>
            <person name="Reen F.J."/>
            <person name="Glockner F.O."/>
            <person name="Crowley S.P."/>
            <person name="O'Sullivan O."/>
            <person name="Cotter P.D."/>
            <person name="Adams C."/>
            <person name="Dobson A.D."/>
            <person name="O'Gara F."/>
        </authorList>
    </citation>
    <scope>NUCLEOTIDE SEQUENCE [LARGE SCALE GENOMIC DNA]</scope>
    <source>
        <strain evidence="3 4">Ad2</strain>
    </source>
</reference>
<dbReference type="AlphaFoldDB" id="A0A165XN69"/>
<keyword evidence="2" id="KW-0040">ANK repeat</keyword>
<dbReference type="PROSITE" id="PS50297">
    <property type="entry name" value="ANK_REP_REGION"/>
    <property type="match status" value="1"/>
</dbReference>
<dbReference type="RefSeq" id="WP_068007028.1">
    <property type="nucleotide sequence ID" value="NZ_FOFM01000077.1"/>
</dbReference>
<dbReference type="Proteomes" id="UP000076577">
    <property type="component" value="Unassembled WGS sequence"/>
</dbReference>
<protein>
    <submittedName>
        <fullName evidence="3">Ankyrin repeats (3 copies)</fullName>
    </submittedName>
</protein>
<accession>A0A165XN69</accession>
<dbReference type="InterPro" id="IPR002110">
    <property type="entry name" value="Ankyrin_rpt"/>
</dbReference>
<evidence type="ECO:0000313" key="4">
    <source>
        <dbReference type="Proteomes" id="UP000076577"/>
    </source>
</evidence>
<gene>
    <name evidence="3" type="ORF">PsAD2_02860</name>
</gene>
<sequence>MLGRILSQNGGSYGEQVKTNEAGCTALLWAVSIKNVYIFEALVADKANVHQEDAVGRSPMMVAAVKGSTFMAQKLIDADANVKQQQWGGKNEKDRTALHYASYRENTEVLTLFLKAGADALL</sequence>
<proteinExistence type="predicted"/>
<feature type="repeat" description="ANK" evidence="2">
    <location>
        <begin position="93"/>
        <end position="122"/>
    </location>
</feature>
<organism evidence="3 4">
    <name type="scientific">Pseudovibrio axinellae</name>
    <dbReference type="NCBI Taxonomy" id="989403"/>
    <lineage>
        <taxon>Bacteria</taxon>
        <taxon>Pseudomonadati</taxon>
        <taxon>Pseudomonadota</taxon>
        <taxon>Alphaproteobacteria</taxon>
        <taxon>Hyphomicrobiales</taxon>
        <taxon>Stappiaceae</taxon>
        <taxon>Pseudovibrio</taxon>
    </lineage>
</organism>
<dbReference type="PANTHER" id="PTHR24161:SF85">
    <property type="entry name" value="PALMITOYLTRANSFERASE HIP14"/>
    <property type="match status" value="1"/>
</dbReference>
<dbReference type="STRING" id="989403.SAMN05421798_1773"/>
<dbReference type="PATRIC" id="fig|989403.3.peg.3067"/>